<dbReference type="Gene3D" id="3.40.50.1820">
    <property type="entry name" value="alpha/beta hydrolase"/>
    <property type="match status" value="1"/>
</dbReference>
<keyword evidence="3" id="KW-1185">Reference proteome</keyword>
<dbReference type="InterPro" id="IPR025920">
    <property type="entry name" value="Lipase_bact_N"/>
</dbReference>
<sequence length="911" mass="94285">MNKLAISIAISSVLGLSACGDTTLEDVKQETQELQQEVAAKAAEKFIPRVSVVWDPSGGNISVPNDLLLSGTIDGTLEMPDETSAKNAGEAVDFGNPAAAIGALDGWGTQNTFTIALNYADPSVTIDPTTILSGDAVSVYQVEKFPSLTDPDCTNAAYSGLICKGLDKLTFGVDYVTSMAGGSIAITPLKALKAGASYAIALTKEIKDTNGNSLMPSSTYGSVEQDIETTPLVLPSLTAEELNSTQAGIRLLQTMTNNFENSLASAFGANKDSIVYTQVFTVQSAGVATSDPLQITKLLNAKTFAAAALSEDPMVQISAAFPIVSQGYTVANALVGAGAIENDPASTPYALFNSANLYGGYIDVPYYLENTTTGNPLTGRWEAACDSGAILKSATAEQLAAGTPGTNHATCQALGLADLGLDTQRHLTKYNPVPAVKSMEKVEVQITLPNIDNANIIRGINGLSPITAKPDAGWPVVILQHGITSNKNDMLAATGFLSMFGFATVAIDHPLHATRGFVSGEGETAKVINASSAVTGNDPTHYLNLSSLLTARDNLRQSIADTLKLRLSLNGLVDATAAVDASGNLADPSAIVRNIVDSSKVYYMGHSLGAITGASFTAIANSPVSAALVTDSTIEDEAVRQATAEATASQLAALYKVNASMLANPGSSIANFLLESGSFGDLVSASVVYGLGNELTEAMSAYLTPAALGAIIAANPSCAAATTDQNTALVCAYNAFKAEASAEQLAGIQAGLQQFAFAAQTVLEAGDPTNYAATLKATNTPVLMVEMVGDIELGGANPSDQVIPNSIATNPLAGTTGLANQLGLASVTESMLNSSETVSGIVRYTKGSHSTMLSPSTSLPEPYKTIYGSLNQELQLMMSYFFLSDGHSIQVSQGIIDNCIIQDTSNAACNP</sequence>
<dbReference type="EMBL" id="JAWCUA010000001">
    <property type="protein sequence ID" value="MDU0111608.1"/>
    <property type="molecule type" value="Genomic_DNA"/>
</dbReference>
<comment type="caution">
    <text evidence="2">The sequence shown here is derived from an EMBL/GenBank/DDBJ whole genome shotgun (WGS) entry which is preliminary data.</text>
</comment>
<name>A0ABU3QX36_9GAMM</name>
<evidence type="ECO:0000313" key="2">
    <source>
        <dbReference type="EMBL" id="MDU0111608.1"/>
    </source>
</evidence>
<evidence type="ECO:0000313" key="3">
    <source>
        <dbReference type="Proteomes" id="UP001257914"/>
    </source>
</evidence>
<dbReference type="Proteomes" id="UP001257914">
    <property type="component" value="Unassembled WGS sequence"/>
</dbReference>
<gene>
    <name evidence="2" type="ORF">RT723_01000</name>
</gene>
<dbReference type="RefSeq" id="WP_315945530.1">
    <property type="nucleotide sequence ID" value="NZ_JAWCUA010000001.1"/>
</dbReference>
<dbReference type="InterPro" id="IPR020009">
    <property type="entry name" value="VolA/Pla-1/cef"/>
</dbReference>
<reference evidence="2 3" key="1">
    <citation type="submission" date="2023-10" db="EMBL/GenBank/DDBJ databases">
        <title>Psychrosphaera aquimaarina strain SW33 isolated from seawater.</title>
        <authorList>
            <person name="Bayburt H."/>
            <person name="Kim J.M."/>
            <person name="Choi B.J."/>
            <person name="Jeon C.O."/>
        </authorList>
    </citation>
    <scope>NUCLEOTIDE SEQUENCE [LARGE SCALE GENOMIC DNA]</scope>
    <source>
        <strain evidence="2 3">KCTC 52743</strain>
    </source>
</reference>
<dbReference type="InterPro" id="IPR029058">
    <property type="entry name" value="AB_hydrolase_fold"/>
</dbReference>
<accession>A0ABU3QX36</accession>
<organism evidence="2 3">
    <name type="scientific">Psychrosphaera aquimarina</name>
    <dbReference type="NCBI Taxonomy" id="2044854"/>
    <lineage>
        <taxon>Bacteria</taxon>
        <taxon>Pseudomonadati</taxon>
        <taxon>Pseudomonadota</taxon>
        <taxon>Gammaproteobacteria</taxon>
        <taxon>Alteromonadales</taxon>
        <taxon>Pseudoalteromonadaceae</taxon>
        <taxon>Psychrosphaera</taxon>
    </lineage>
</organism>
<dbReference type="Pfam" id="PF12262">
    <property type="entry name" value="Lipase_bact_N"/>
    <property type="match status" value="1"/>
</dbReference>
<dbReference type="PROSITE" id="PS51257">
    <property type="entry name" value="PROKAR_LIPOPROTEIN"/>
    <property type="match status" value="1"/>
</dbReference>
<feature type="domain" description="Bacterial virulence factor lipase N-terminal" evidence="1">
    <location>
        <begin position="60"/>
        <end position="305"/>
    </location>
</feature>
<dbReference type="SUPFAM" id="SSF53474">
    <property type="entry name" value="alpha/beta-Hydrolases"/>
    <property type="match status" value="1"/>
</dbReference>
<evidence type="ECO:0000259" key="1">
    <source>
        <dbReference type="Pfam" id="PF12262"/>
    </source>
</evidence>
<proteinExistence type="predicted"/>
<dbReference type="NCBIfam" id="TIGR03502">
    <property type="entry name" value="lipase_Pla1_cef"/>
    <property type="match status" value="1"/>
</dbReference>
<protein>
    <recommendedName>
        <fullName evidence="1">Bacterial virulence factor lipase N-terminal domain-containing protein</fullName>
    </recommendedName>
</protein>